<reference evidence="2" key="2">
    <citation type="submission" date="2018-04" db="EMBL/GenBank/DDBJ databases">
        <title>OnivRS2 (Oryza nivara Reference Sequence Version 2).</title>
        <authorList>
            <person name="Zhang J."/>
            <person name="Kudrna D."/>
            <person name="Lee S."/>
            <person name="Talag J."/>
            <person name="Rajasekar S."/>
            <person name="Welchert J."/>
            <person name="Hsing Y.-I."/>
            <person name="Wing R.A."/>
        </authorList>
    </citation>
    <scope>NUCLEOTIDE SEQUENCE [LARGE SCALE GENOMIC DNA]</scope>
</reference>
<feature type="region of interest" description="Disordered" evidence="1">
    <location>
        <begin position="60"/>
        <end position="101"/>
    </location>
</feature>
<evidence type="ECO:0000313" key="3">
    <source>
        <dbReference type="Proteomes" id="UP000006591"/>
    </source>
</evidence>
<proteinExistence type="predicted"/>
<evidence type="ECO:0000256" key="1">
    <source>
        <dbReference type="SAM" id="MobiDB-lite"/>
    </source>
</evidence>
<dbReference type="Proteomes" id="UP000006591">
    <property type="component" value="Chromosome 1"/>
</dbReference>
<dbReference type="HOGENOM" id="CLU_1672101_0_0_1"/>
<organism evidence="2">
    <name type="scientific">Oryza nivara</name>
    <name type="common">Indian wild rice</name>
    <name type="synonym">Oryza sativa f. spontanea</name>
    <dbReference type="NCBI Taxonomy" id="4536"/>
    <lineage>
        <taxon>Eukaryota</taxon>
        <taxon>Viridiplantae</taxon>
        <taxon>Streptophyta</taxon>
        <taxon>Embryophyta</taxon>
        <taxon>Tracheophyta</taxon>
        <taxon>Spermatophyta</taxon>
        <taxon>Magnoliopsida</taxon>
        <taxon>Liliopsida</taxon>
        <taxon>Poales</taxon>
        <taxon>Poaceae</taxon>
        <taxon>BOP clade</taxon>
        <taxon>Oryzoideae</taxon>
        <taxon>Oryzeae</taxon>
        <taxon>Oryzinae</taxon>
        <taxon>Oryza</taxon>
    </lineage>
</organism>
<sequence>MTSTSSRGCVLGVLPSIDAKATIAAAATAMTEVAARSSSSLSLSISTRLASGYFADTDGVGRAASSPDKGDVEKPLQEDEKVRRKPSKLQPASVNSELRMPMPAAVRRRLGRVRALRQVEKPLQEEEWSDDGEFIELEGGLGIVAVTRKTTAGCLAWS</sequence>
<reference evidence="2" key="1">
    <citation type="submission" date="2015-04" db="UniProtKB">
        <authorList>
            <consortium name="EnsemblPlants"/>
        </authorList>
    </citation>
    <scope>IDENTIFICATION</scope>
    <source>
        <strain evidence="2">SL10</strain>
    </source>
</reference>
<feature type="compositionally biased region" description="Basic and acidic residues" evidence="1">
    <location>
        <begin position="68"/>
        <end position="82"/>
    </location>
</feature>
<dbReference type="AlphaFoldDB" id="A0A0E0FSX9"/>
<dbReference type="Gramene" id="ONIVA01G34700.1">
    <property type="protein sequence ID" value="ONIVA01G34700.1"/>
    <property type="gene ID" value="ONIVA01G34700"/>
</dbReference>
<name>A0A0E0FSX9_ORYNI</name>
<protein>
    <submittedName>
        <fullName evidence="2">Uncharacterized protein</fullName>
    </submittedName>
</protein>
<dbReference type="EnsemblPlants" id="ONIVA01G34700.1">
    <property type="protein sequence ID" value="ONIVA01G34700.1"/>
    <property type="gene ID" value="ONIVA01G34700"/>
</dbReference>
<accession>A0A0E0FSX9</accession>
<evidence type="ECO:0000313" key="2">
    <source>
        <dbReference type="EnsemblPlants" id="ONIVA01G34700.1"/>
    </source>
</evidence>
<keyword evidence="3" id="KW-1185">Reference proteome</keyword>